<reference evidence="2" key="1">
    <citation type="submission" date="2022-10" db="EMBL/GenBank/DDBJ databases">
        <title>Chitinophaga sp. nov., isolated from soil.</title>
        <authorList>
            <person name="Jeon C.O."/>
        </authorList>
    </citation>
    <scope>NUCLEOTIDE SEQUENCE</scope>
    <source>
        <strain evidence="2">R8</strain>
    </source>
</reference>
<organism evidence="2 3">
    <name type="scientific">Chitinophaga horti</name>
    <dbReference type="NCBI Taxonomy" id="2920382"/>
    <lineage>
        <taxon>Bacteria</taxon>
        <taxon>Pseudomonadati</taxon>
        <taxon>Bacteroidota</taxon>
        <taxon>Chitinophagia</taxon>
        <taxon>Chitinophagales</taxon>
        <taxon>Chitinophagaceae</taxon>
        <taxon>Chitinophaga</taxon>
    </lineage>
</organism>
<sequence>MRLTLPLLILVLFAGLPGGCSKEDIAHESAYQQSFKAWQTFKKASDNSYRFMVKSGSWNGYGSETTFTIEKGVVTGRHHKSTIMDGGTGAVTVRNEWTEDASTLNTHDGALEPMTLDDVYHQAKTDLLTKRSKTTPYFEAKNDGLISTVGYTMEECVDDCFVGLRIVSITKL</sequence>
<keyword evidence="3" id="KW-1185">Reference proteome</keyword>
<gene>
    <name evidence="2" type="ORF">MKQ68_12120</name>
</gene>
<name>A0ABY6J8B9_9BACT</name>
<keyword evidence="1" id="KW-0732">Signal</keyword>
<protein>
    <recommendedName>
        <fullName evidence="4">Lipoprotein</fullName>
    </recommendedName>
</protein>
<accession>A0ABY6J8B9</accession>
<evidence type="ECO:0000256" key="1">
    <source>
        <dbReference type="SAM" id="SignalP"/>
    </source>
</evidence>
<dbReference type="Proteomes" id="UP001162741">
    <property type="component" value="Chromosome"/>
</dbReference>
<dbReference type="RefSeq" id="WP_264283523.1">
    <property type="nucleotide sequence ID" value="NZ_CP107006.1"/>
</dbReference>
<evidence type="ECO:0000313" key="3">
    <source>
        <dbReference type="Proteomes" id="UP001162741"/>
    </source>
</evidence>
<feature type="signal peptide" evidence="1">
    <location>
        <begin position="1"/>
        <end position="22"/>
    </location>
</feature>
<proteinExistence type="predicted"/>
<feature type="chain" id="PRO_5046289512" description="Lipoprotein" evidence="1">
    <location>
        <begin position="23"/>
        <end position="172"/>
    </location>
</feature>
<dbReference type="EMBL" id="CP107006">
    <property type="protein sequence ID" value="UYQ95847.1"/>
    <property type="molecule type" value="Genomic_DNA"/>
</dbReference>
<evidence type="ECO:0000313" key="2">
    <source>
        <dbReference type="EMBL" id="UYQ95847.1"/>
    </source>
</evidence>
<evidence type="ECO:0008006" key="4">
    <source>
        <dbReference type="Google" id="ProtNLM"/>
    </source>
</evidence>